<proteinExistence type="predicted"/>
<dbReference type="AlphaFoldDB" id="A0A0H5C9A8"/>
<evidence type="ECO:0000313" key="1">
    <source>
        <dbReference type="EMBL" id="CEP24966.1"/>
    </source>
</evidence>
<reference evidence="2" key="1">
    <citation type="journal article" date="2015" name="J. Biotechnol.">
        <title>The structure of the Cyberlindnera jadinii genome and its relation to Candida utilis analyzed by the occurrence of single nucleotide polymorphisms.</title>
        <authorList>
            <person name="Rupp O."/>
            <person name="Brinkrolf K."/>
            <person name="Buerth C."/>
            <person name="Kunigo M."/>
            <person name="Schneider J."/>
            <person name="Jaenicke S."/>
            <person name="Goesmann A."/>
            <person name="Puehler A."/>
            <person name="Jaeger K.-E."/>
            <person name="Ernst J.F."/>
        </authorList>
    </citation>
    <scope>NUCLEOTIDE SEQUENCE [LARGE SCALE GENOMIC DNA]</scope>
    <source>
        <strain evidence="2">ATCC 18201 / CBS 1600 / BCRC 20928 / JCM 3617 / NBRC 0987 / NRRL Y-1542</strain>
    </source>
</reference>
<evidence type="ECO:0000313" key="2">
    <source>
        <dbReference type="Proteomes" id="UP000038830"/>
    </source>
</evidence>
<gene>
    <name evidence="1" type="ORF">BN1211_5935</name>
</gene>
<dbReference type="Proteomes" id="UP000038830">
    <property type="component" value="Unassembled WGS sequence"/>
</dbReference>
<accession>A0A0H5C9A8</accession>
<name>A0A0H5C9A8_CYBJN</name>
<organism evidence="1 2">
    <name type="scientific">Cyberlindnera jadinii (strain ATCC 18201 / CBS 1600 / BCRC 20928 / JCM 3617 / NBRC 0987 / NRRL Y-1542)</name>
    <name type="common">Torula yeast</name>
    <name type="synonym">Candida utilis</name>
    <dbReference type="NCBI Taxonomy" id="983966"/>
    <lineage>
        <taxon>Eukaryota</taxon>
        <taxon>Fungi</taxon>
        <taxon>Dikarya</taxon>
        <taxon>Ascomycota</taxon>
        <taxon>Saccharomycotina</taxon>
        <taxon>Saccharomycetes</taxon>
        <taxon>Phaffomycetales</taxon>
        <taxon>Phaffomycetaceae</taxon>
        <taxon>Cyberlindnera</taxon>
    </lineage>
</organism>
<protein>
    <submittedName>
        <fullName evidence="1">Uncharacterized protein</fullName>
    </submittedName>
</protein>
<dbReference type="EMBL" id="CDQK01000007">
    <property type="protein sequence ID" value="CEP24966.1"/>
    <property type="molecule type" value="Genomic_DNA"/>
</dbReference>
<sequence length="95" mass="10845">MQLYGIHQDWFTILVVDSQYSNHTVQVVIDNVMRSVTSDLPQFVSNIQSGQFGKPDKDDKTGGKYVHFYPARHVYMGFTYIMFSHLGAAKVISEL</sequence>